<gene>
    <name evidence="1" type="ORF">VST7929_01543</name>
</gene>
<accession>A0ABM8ZTN4</accession>
<name>A0ABM8ZTN4_9VIBR</name>
<proteinExistence type="predicted"/>
<sequence length="144" mass="17107">MPHLFFTKIASEQLELCQRECHGDFDQGPVNANHIEQWCNKKRAIKRHEVSEQIWFKTCTQGYITELHFHPDGRVDEFTLFDRFHINGHWQLRHGILEVVLFKAENQYKFQVIANRIHPVHSAIEYKNGERHAYLKLGQLNPSM</sequence>
<comment type="caution">
    <text evidence="1">The sequence shown here is derived from an EMBL/GenBank/DDBJ whole genome shotgun (WGS) entry which is preliminary data.</text>
</comment>
<keyword evidence="2" id="KW-1185">Reference proteome</keyword>
<dbReference type="Proteomes" id="UP000838672">
    <property type="component" value="Unassembled WGS sequence"/>
</dbReference>
<reference evidence="1" key="1">
    <citation type="submission" date="2021-11" db="EMBL/GenBank/DDBJ databases">
        <authorList>
            <person name="Rodrigo-Torres L."/>
            <person name="Arahal R. D."/>
            <person name="Lucena T."/>
        </authorList>
    </citation>
    <scope>NUCLEOTIDE SEQUENCE</scope>
    <source>
        <strain evidence="1">CECT 7929</strain>
    </source>
</reference>
<organism evidence="1 2">
    <name type="scientific">Vibrio stylophorae</name>
    <dbReference type="NCBI Taxonomy" id="659351"/>
    <lineage>
        <taxon>Bacteria</taxon>
        <taxon>Pseudomonadati</taxon>
        <taxon>Pseudomonadota</taxon>
        <taxon>Gammaproteobacteria</taxon>
        <taxon>Vibrionales</taxon>
        <taxon>Vibrionaceae</taxon>
        <taxon>Vibrio</taxon>
    </lineage>
</organism>
<dbReference type="RefSeq" id="WP_237466099.1">
    <property type="nucleotide sequence ID" value="NZ_CAKLDI010000001.1"/>
</dbReference>
<protein>
    <submittedName>
        <fullName evidence="1">Uncharacterized protein</fullName>
    </submittedName>
</protein>
<evidence type="ECO:0000313" key="2">
    <source>
        <dbReference type="Proteomes" id="UP000838672"/>
    </source>
</evidence>
<evidence type="ECO:0000313" key="1">
    <source>
        <dbReference type="EMBL" id="CAH0533672.1"/>
    </source>
</evidence>
<dbReference type="EMBL" id="CAKLDI010000001">
    <property type="protein sequence ID" value="CAH0533672.1"/>
    <property type="molecule type" value="Genomic_DNA"/>
</dbReference>